<comment type="caution">
    <text evidence="1">The sequence shown here is derived from an EMBL/GenBank/DDBJ whole genome shotgun (WGS) entry which is preliminary data.</text>
</comment>
<name>A0A401FNS4_9LACO</name>
<protein>
    <recommendedName>
        <fullName evidence="3">Monooxygenase</fullName>
    </recommendedName>
</protein>
<evidence type="ECO:0000313" key="2">
    <source>
        <dbReference type="Proteomes" id="UP000286974"/>
    </source>
</evidence>
<organism evidence="1 2">
    <name type="scientific">Lentilactobacillus kosonis</name>
    <dbReference type="NCBI Taxonomy" id="2810561"/>
    <lineage>
        <taxon>Bacteria</taxon>
        <taxon>Bacillati</taxon>
        <taxon>Bacillota</taxon>
        <taxon>Bacilli</taxon>
        <taxon>Lactobacillales</taxon>
        <taxon>Lactobacillaceae</taxon>
        <taxon>Lentilactobacillus</taxon>
    </lineage>
</organism>
<reference evidence="1 2" key="1">
    <citation type="submission" date="2017-11" db="EMBL/GenBank/DDBJ databases">
        <title>Draft Genome Sequence of Lactobacillus curieae NBRC 111893 isolated from Koso, a Japanese sugar-Vegetable Fermented Beverage.</title>
        <authorList>
            <person name="Chiou T.Y."/>
            <person name="Oshima K."/>
            <person name="Suda W."/>
            <person name="Hattori M."/>
            <person name="Takahashi T."/>
        </authorList>
    </citation>
    <scope>NUCLEOTIDE SEQUENCE [LARGE SCALE GENOMIC DNA]</scope>
    <source>
        <strain evidence="1 2">NBRC111893</strain>
    </source>
</reference>
<dbReference type="Proteomes" id="UP000286974">
    <property type="component" value="Unassembled WGS sequence"/>
</dbReference>
<sequence>MIKKISITFGSEPILNKIKKANPDRELILYDALSNRNELMLLDASGKDSVFNSPVQYDVLSHSGTDDWRGFVSFITAQIDSDQQKVFDARVNRLMSNPLPDGMRSIYSLHTYKNINERVLLTTWNSPSQFELWKKANQSLMPAAFNDNPSFYSHESDYKFAR</sequence>
<evidence type="ECO:0008006" key="3">
    <source>
        <dbReference type="Google" id="ProtNLM"/>
    </source>
</evidence>
<keyword evidence="2" id="KW-1185">Reference proteome</keyword>
<evidence type="ECO:0000313" key="1">
    <source>
        <dbReference type="EMBL" id="GAY74039.1"/>
    </source>
</evidence>
<dbReference type="EMBL" id="BEXA01000006">
    <property type="protein sequence ID" value="GAY74039.1"/>
    <property type="molecule type" value="Genomic_DNA"/>
</dbReference>
<accession>A0A401FNS4</accession>
<dbReference type="AlphaFoldDB" id="A0A401FNS4"/>
<proteinExistence type="predicted"/>
<gene>
    <name evidence="1" type="ORF">NBRC111893_2185</name>
</gene>
<dbReference type="OrthoDB" id="2157140at2"/>
<dbReference type="RefSeq" id="WP_125008764.1">
    <property type="nucleotide sequence ID" value="NZ_BEXA01000006.1"/>
</dbReference>
<dbReference type="Gene3D" id="3.30.70.100">
    <property type="match status" value="1"/>
</dbReference>